<evidence type="ECO:0000313" key="4">
    <source>
        <dbReference type="Proteomes" id="UP000578030"/>
    </source>
</evidence>
<dbReference type="Gene3D" id="3.40.630.30">
    <property type="match status" value="1"/>
</dbReference>
<keyword evidence="4" id="KW-1185">Reference proteome</keyword>
<dbReference type="PANTHER" id="PTHR31435">
    <property type="entry name" value="PROTEIN NATD1"/>
    <property type="match status" value="1"/>
</dbReference>
<name>A0A7W4K897_9PROT</name>
<dbReference type="GO" id="GO:0016747">
    <property type="term" value="F:acyltransferase activity, transferring groups other than amino-acyl groups"/>
    <property type="evidence" value="ECO:0007669"/>
    <property type="project" value="InterPro"/>
</dbReference>
<feature type="domain" description="N-acetyltransferase" evidence="2">
    <location>
        <begin position="22"/>
        <end position="107"/>
    </location>
</feature>
<gene>
    <name evidence="3" type="ORF">HLH28_11030</name>
</gene>
<dbReference type="Pfam" id="PF14542">
    <property type="entry name" value="Acetyltransf_CG"/>
    <property type="match status" value="1"/>
</dbReference>
<proteinExistence type="predicted"/>
<dbReference type="SUPFAM" id="SSF55729">
    <property type="entry name" value="Acyl-CoA N-acyltransferases (Nat)"/>
    <property type="match status" value="1"/>
</dbReference>
<comment type="caution">
    <text evidence="3">The sequence shown here is derived from an EMBL/GenBank/DDBJ whole genome shotgun (WGS) entry which is preliminary data.</text>
</comment>
<dbReference type="EMBL" id="JABEQM010000008">
    <property type="protein sequence ID" value="MBB2202095.1"/>
    <property type="molecule type" value="Genomic_DNA"/>
</dbReference>
<dbReference type="InterPro" id="IPR045057">
    <property type="entry name" value="Gcn5-rel_NAT"/>
</dbReference>
<dbReference type="PROSITE" id="PS51186">
    <property type="entry name" value="GNAT"/>
    <property type="match status" value="1"/>
</dbReference>
<dbReference type="CDD" id="cd04301">
    <property type="entry name" value="NAT_SF"/>
    <property type="match status" value="1"/>
</dbReference>
<dbReference type="InterPro" id="IPR031165">
    <property type="entry name" value="GNAT_YJDJ"/>
</dbReference>
<keyword evidence="3" id="KW-0808">Transferase</keyword>
<sequence>MRDARSSPWRIPRETTTMTDLRDDTARHRFEMNEGNAVAFVDYSWKQGHLVLRHTEVPPALQGRGIAGRLARAVLDEARRRQVRIIPVCPFIAAYLRRHPDDADLIAAEPG</sequence>
<evidence type="ECO:0000259" key="1">
    <source>
        <dbReference type="PROSITE" id="PS51186"/>
    </source>
</evidence>
<dbReference type="InterPro" id="IPR016181">
    <property type="entry name" value="Acyl_CoA_acyltransferase"/>
</dbReference>
<feature type="domain" description="N-acetyltransferase" evidence="1">
    <location>
        <begin position="1"/>
        <end position="111"/>
    </location>
</feature>
<reference evidence="3 4" key="1">
    <citation type="submission" date="2020-04" db="EMBL/GenBank/DDBJ databases">
        <title>Description of novel Gluconacetobacter.</title>
        <authorList>
            <person name="Sombolestani A."/>
        </authorList>
    </citation>
    <scope>NUCLEOTIDE SEQUENCE [LARGE SCALE GENOMIC DNA]</scope>
    <source>
        <strain evidence="3 4">LMG 27802</strain>
    </source>
</reference>
<organism evidence="3 4">
    <name type="scientific">Gluconacetobacter tumulisoli</name>
    <dbReference type="NCBI Taxonomy" id="1286189"/>
    <lineage>
        <taxon>Bacteria</taxon>
        <taxon>Pseudomonadati</taxon>
        <taxon>Pseudomonadota</taxon>
        <taxon>Alphaproteobacteria</taxon>
        <taxon>Acetobacterales</taxon>
        <taxon>Acetobacteraceae</taxon>
        <taxon>Gluconacetobacter</taxon>
    </lineage>
</organism>
<evidence type="ECO:0000259" key="2">
    <source>
        <dbReference type="PROSITE" id="PS51729"/>
    </source>
</evidence>
<evidence type="ECO:0000313" key="3">
    <source>
        <dbReference type="EMBL" id="MBB2202095.1"/>
    </source>
</evidence>
<dbReference type="InterPro" id="IPR000182">
    <property type="entry name" value="GNAT_dom"/>
</dbReference>
<accession>A0A7W4K897</accession>
<dbReference type="PANTHER" id="PTHR31435:SF10">
    <property type="entry name" value="BSR4717 PROTEIN"/>
    <property type="match status" value="1"/>
</dbReference>
<dbReference type="PROSITE" id="PS51729">
    <property type="entry name" value="GNAT_YJDJ"/>
    <property type="match status" value="1"/>
</dbReference>
<dbReference type="Proteomes" id="UP000578030">
    <property type="component" value="Unassembled WGS sequence"/>
</dbReference>
<dbReference type="AlphaFoldDB" id="A0A7W4K897"/>
<protein>
    <submittedName>
        <fullName evidence="3">N-acetyltransferase</fullName>
    </submittedName>
</protein>